<dbReference type="Gene3D" id="3.10.180.10">
    <property type="entry name" value="2,3-Dihydroxybiphenyl 1,2-Dioxygenase, domain 1"/>
    <property type="match status" value="1"/>
</dbReference>
<protein>
    <recommendedName>
        <fullName evidence="3">VOC domain-containing protein</fullName>
    </recommendedName>
</protein>
<evidence type="ECO:0000313" key="2">
    <source>
        <dbReference type="Proteomes" id="UP000264541"/>
    </source>
</evidence>
<organism evidence="1 2">
    <name type="scientific">Peribacillus saganii</name>
    <dbReference type="NCBI Taxonomy" id="2303992"/>
    <lineage>
        <taxon>Bacteria</taxon>
        <taxon>Bacillati</taxon>
        <taxon>Bacillota</taxon>
        <taxon>Bacilli</taxon>
        <taxon>Bacillales</taxon>
        <taxon>Bacillaceae</taxon>
        <taxon>Peribacillus</taxon>
    </lineage>
</organism>
<dbReference type="InterPro" id="IPR029068">
    <property type="entry name" value="Glyas_Bleomycin-R_OHBP_Dase"/>
</dbReference>
<gene>
    <name evidence="1" type="ORF">D0469_18260</name>
</gene>
<dbReference type="AlphaFoldDB" id="A0A372LE25"/>
<keyword evidence="2" id="KW-1185">Reference proteome</keyword>
<comment type="caution">
    <text evidence="1">The sequence shown here is derived from an EMBL/GenBank/DDBJ whole genome shotgun (WGS) entry which is preliminary data.</text>
</comment>
<dbReference type="EMBL" id="QVTE01000055">
    <property type="protein sequence ID" value="RFU64504.1"/>
    <property type="molecule type" value="Genomic_DNA"/>
</dbReference>
<proteinExistence type="predicted"/>
<sequence>MLNPGINHIEFWVSVLEKSLTFYSGLFEIISWKEQNKNGFRTGSTEIFFKEANISVNDTIGTRYICFQAVELSIVDQV</sequence>
<reference evidence="1 2" key="1">
    <citation type="submission" date="2018-08" db="EMBL/GenBank/DDBJ databases">
        <title>Bacillus chawlae sp. nov., Bacillus glennii sp. nov., and Bacillus saganii sp. nov. Isolated from the Vehicle Assembly Building at Kennedy Space Center where the Viking Spacecraft were Assembled.</title>
        <authorList>
            <person name="Seuylemezian A."/>
            <person name="Vaishampayan P."/>
        </authorList>
    </citation>
    <scope>NUCLEOTIDE SEQUENCE [LARGE SCALE GENOMIC DNA]</scope>
    <source>
        <strain evidence="1 2">V47-23a</strain>
    </source>
</reference>
<dbReference type="Proteomes" id="UP000264541">
    <property type="component" value="Unassembled WGS sequence"/>
</dbReference>
<accession>A0A372LE25</accession>
<name>A0A372LE25_9BACI</name>
<evidence type="ECO:0008006" key="3">
    <source>
        <dbReference type="Google" id="ProtNLM"/>
    </source>
</evidence>
<evidence type="ECO:0000313" key="1">
    <source>
        <dbReference type="EMBL" id="RFU64504.1"/>
    </source>
</evidence>
<dbReference type="OrthoDB" id="5296884at2"/>
<dbReference type="RefSeq" id="WP_117328163.1">
    <property type="nucleotide sequence ID" value="NZ_QVTE01000055.1"/>
</dbReference>